<dbReference type="InterPro" id="IPR011009">
    <property type="entry name" value="Kinase-like_dom_sf"/>
</dbReference>
<feature type="transmembrane region" description="Helical" evidence="2">
    <location>
        <begin position="60"/>
        <end position="93"/>
    </location>
</feature>
<dbReference type="Gene3D" id="1.10.510.10">
    <property type="entry name" value="Transferase(Phosphotransferase) domain 1"/>
    <property type="match status" value="1"/>
</dbReference>
<feature type="transmembrane region" description="Helical" evidence="2">
    <location>
        <begin position="203"/>
        <end position="221"/>
    </location>
</feature>
<evidence type="ECO:0000256" key="2">
    <source>
        <dbReference type="SAM" id="Phobius"/>
    </source>
</evidence>
<reference evidence="4 5" key="1">
    <citation type="submission" date="2019-12" db="EMBL/GenBank/DDBJ databases">
        <title>Isolation and characterization of three novel carbon monoxide-oxidizing members of Halobacteria from salione crusts and soils.</title>
        <authorList>
            <person name="Myers M.R."/>
            <person name="King G.M."/>
        </authorList>
    </citation>
    <scope>NUCLEOTIDE SEQUENCE [LARGE SCALE GENOMIC DNA]</scope>
    <source>
        <strain evidence="4 5">WSH3</strain>
    </source>
</reference>
<evidence type="ECO:0000313" key="5">
    <source>
        <dbReference type="Proteomes" id="UP000466535"/>
    </source>
</evidence>
<comment type="caution">
    <text evidence="4">The sequence shown here is derived from an EMBL/GenBank/DDBJ whole genome shotgun (WGS) entry which is preliminary data.</text>
</comment>
<organism evidence="4 5">
    <name type="scientific">Halovenus carboxidivorans</name>
    <dbReference type="NCBI Taxonomy" id="2692199"/>
    <lineage>
        <taxon>Archaea</taxon>
        <taxon>Methanobacteriati</taxon>
        <taxon>Methanobacteriota</taxon>
        <taxon>Stenosarchaea group</taxon>
        <taxon>Halobacteria</taxon>
        <taxon>Halobacteriales</taxon>
        <taxon>Haloarculaceae</taxon>
        <taxon>Halovenus</taxon>
    </lineage>
</organism>
<feature type="transmembrane region" description="Helical" evidence="2">
    <location>
        <begin position="105"/>
        <end position="123"/>
    </location>
</feature>
<dbReference type="GO" id="GO:0005524">
    <property type="term" value="F:ATP binding"/>
    <property type="evidence" value="ECO:0007669"/>
    <property type="project" value="InterPro"/>
</dbReference>
<feature type="transmembrane region" description="Helical" evidence="2">
    <location>
        <begin position="135"/>
        <end position="156"/>
    </location>
</feature>
<dbReference type="Pfam" id="PF00069">
    <property type="entry name" value="Pkinase"/>
    <property type="match status" value="1"/>
</dbReference>
<dbReference type="EMBL" id="WUUT01000005">
    <property type="protein sequence ID" value="MXR52434.1"/>
    <property type="molecule type" value="Genomic_DNA"/>
</dbReference>
<keyword evidence="4" id="KW-0808">Transferase</keyword>
<dbReference type="GO" id="GO:0004672">
    <property type="term" value="F:protein kinase activity"/>
    <property type="evidence" value="ECO:0007669"/>
    <property type="project" value="InterPro"/>
</dbReference>
<gene>
    <name evidence="4" type="ORF">GRX03_12565</name>
</gene>
<feature type="transmembrane region" description="Helical" evidence="2">
    <location>
        <begin position="255"/>
        <end position="278"/>
    </location>
</feature>
<keyword evidence="2" id="KW-0472">Membrane</keyword>
<evidence type="ECO:0000259" key="3">
    <source>
        <dbReference type="PROSITE" id="PS50011"/>
    </source>
</evidence>
<evidence type="ECO:0000313" key="4">
    <source>
        <dbReference type="EMBL" id="MXR52434.1"/>
    </source>
</evidence>
<keyword evidence="5" id="KW-1185">Reference proteome</keyword>
<sequence length="624" mass="67644">MGDGEGFESWLGADLTYLVLALLSPVAVVPLLILGVIWVLVFGIPFLIVDWLLSTLLGEGLVYTLVTFVALLVFVGVYFGFIAAYLWGFVLIAPSDLPSAPLRRALWAGVPVVLAVAIGYWILTGAEITTRTEFILMFTAVGFAAMVIVSRARVILTRLAGAVGTEPVGLSGYFSMFAVVAGVIEVVTLFFDLPGLVGQDPSDWAGMILVYILPLLVVGLFQELGVVAESSDSVSLSEFADQTPLFFDATTGEGMFVSLVIAFVGLPLALSALELSWYGGRLGVRAARGGELDLPTFARSDGSADSSGKQDDPSLGTRIVSQTSSLLGNREEPDRTQRETTTQQPTADRGLSECYPELLASDGSLDVGQVEDSASYTASDAVAVYTRSRSGRDGTRLLTPNPERRVTDAVEEAFLDRVRTWQTVSSHPNVCTVYEFGRDPQPWVLAENPAGVRLAESLLELDVERGLDVLQDTAEAVRQIGLYNEVHSNVSPSHIWLVDDDGPSVRVDDWGVERAVRWALGEDFLTPYTAPEQIRGTAVNERTDVYGLGAVAYHVLSERPPVNRDRDAILAGEFDPPSAVASGAERERIEPFDEPIMTALRRDADQRHRTVQAFKQALLRAERG</sequence>
<evidence type="ECO:0000256" key="1">
    <source>
        <dbReference type="SAM" id="MobiDB-lite"/>
    </source>
</evidence>
<feature type="transmembrane region" description="Helical" evidence="2">
    <location>
        <begin position="15"/>
        <end position="48"/>
    </location>
</feature>
<keyword evidence="2" id="KW-1133">Transmembrane helix</keyword>
<dbReference type="Proteomes" id="UP000466535">
    <property type="component" value="Unassembled WGS sequence"/>
</dbReference>
<feature type="domain" description="Protein kinase" evidence="3">
    <location>
        <begin position="356"/>
        <end position="619"/>
    </location>
</feature>
<keyword evidence="2" id="KW-0812">Transmembrane</keyword>
<dbReference type="SUPFAM" id="SSF56112">
    <property type="entry name" value="Protein kinase-like (PK-like)"/>
    <property type="match status" value="1"/>
</dbReference>
<accession>A0A6B0T2Y2</accession>
<feature type="compositionally biased region" description="Basic and acidic residues" evidence="1">
    <location>
        <begin position="329"/>
        <end position="338"/>
    </location>
</feature>
<name>A0A6B0T2Y2_9EURY</name>
<protein>
    <submittedName>
        <fullName evidence="4">Protein kinase</fullName>
    </submittedName>
</protein>
<dbReference type="SMART" id="SM00220">
    <property type="entry name" value="S_TKc"/>
    <property type="match status" value="1"/>
</dbReference>
<keyword evidence="4" id="KW-0418">Kinase</keyword>
<dbReference type="InterPro" id="IPR000719">
    <property type="entry name" value="Prot_kinase_dom"/>
</dbReference>
<dbReference type="OrthoDB" id="41005at2157"/>
<dbReference type="AlphaFoldDB" id="A0A6B0T2Y2"/>
<feature type="transmembrane region" description="Helical" evidence="2">
    <location>
        <begin position="168"/>
        <end position="191"/>
    </location>
</feature>
<proteinExistence type="predicted"/>
<dbReference type="PROSITE" id="PS50011">
    <property type="entry name" value="PROTEIN_KINASE_DOM"/>
    <property type="match status" value="1"/>
</dbReference>
<dbReference type="RefSeq" id="WP_159764574.1">
    <property type="nucleotide sequence ID" value="NZ_WUUT01000005.1"/>
</dbReference>
<feature type="region of interest" description="Disordered" evidence="1">
    <location>
        <begin position="296"/>
        <end position="351"/>
    </location>
</feature>